<reference evidence="2 3" key="2">
    <citation type="submission" date="2020-05" db="EMBL/GenBank/DDBJ databases">
        <authorList>
            <person name="Campoy J."/>
            <person name="Schneeberger K."/>
            <person name="Spophaly S."/>
        </authorList>
    </citation>
    <scope>NUCLEOTIDE SEQUENCE [LARGE SCALE GENOMIC DNA]</scope>
    <source>
        <strain evidence="2">PruArmRojPasFocal</strain>
    </source>
</reference>
<gene>
    <name evidence="1" type="ORF">CURHAP_LOCUS36780</name>
    <name evidence="2" type="ORF">ORAREDHAP_LOCUS36415</name>
</gene>
<dbReference type="EMBL" id="CAEKKB010000006">
    <property type="protein sequence ID" value="CAB4313441.1"/>
    <property type="molecule type" value="Genomic_DNA"/>
</dbReference>
<evidence type="ECO:0000313" key="3">
    <source>
        <dbReference type="Proteomes" id="UP000507222"/>
    </source>
</evidence>
<reference evidence="4" key="1">
    <citation type="journal article" date="2020" name="Genome Biol.">
        <title>Gamete binning: chromosome-level and haplotype-resolved genome assembly enabled by high-throughput single-cell sequencing of gamete genomes.</title>
        <authorList>
            <person name="Campoy J.A."/>
            <person name="Sun H."/>
            <person name="Goel M."/>
            <person name="Jiao W.-B."/>
            <person name="Folz-Donahue K."/>
            <person name="Wang N."/>
            <person name="Rubio M."/>
            <person name="Liu C."/>
            <person name="Kukat C."/>
            <person name="Ruiz D."/>
            <person name="Huettel B."/>
            <person name="Schneeberger K."/>
        </authorList>
    </citation>
    <scope>NUCLEOTIDE SEQUENCE [LARGE SCALE GENOMIC DNA]</scope>
    <source>
        <strain evidence="4">cv. Rojo Pasion</strain>
    </source>
</reference>
<sequence length="65" mass="7367">MSIIKLPIHHTTLHSSNCGAEGHNILKCKEPLRTTSTRKTEGKQRPLKLDVMRKLRPRGGPNRVQ</sequence>
<evidence type="ECO:0000313" key="4">
    <source>
        <dbReference type="Proteomes" id="UP000507245"/>
    </source>
</evidence>
<protein>
    <submittedName>
        <fullName evidence="2">Uncharacterized protein</fullName>
    </submittedName>
</protein>
<dbReference type="AlphaFoldDB" id="A0A6J5XK93"/>
<dbReference type="Proteomes" id="UP000507222">
    <property type="component" value="Unassembled WGS sequence"/>
</dbReference>
<dbReference type="Proteomes" id="UP000507245">
    <property type="component" value="Unassembled WGS sequence"/>
</dbReference>
<name>A0A6J5XK93_PRUAR</name>
<dbReference type="EMBL" id="CAEKDK010000006">
    <property type="protein sequence ID" value="CAB4283006.1"/>
    <property type="molecule type" value="Genomic_DNA"/>
</dbReference>
<organism evidence="2 4">
    <name type="scientific">Prunus armeniaca</name>
    <name type="common">Apricot</name>
    <name type="synonym">Armeniaca vulgaris</name>
    <dbReference type="NCBI Taxonomy" id="36596"/>
    <lineage>
        <taxon>Eukaryota</taxon>
        <taxon>Viridiplantae</taxon>
        <taxon>Streptophyta</taxon>
        <taxon>Embryophyta</taxon>
        <taxon>Tracheophyta</taxon>
        <taxon>Spermatophyta</taxon>
        <taxon>Magnoliopsida</taxon>
        <taxon>eudicotyledons</taxon>
        <taxon>Gunneridae</taxon>
        <taxon>Pentapetalae</taxon>
        <taxon>rosids</taxon>
        <taxon>fabids</taxon>
        <taxon>Rosales</taxon>
        <taxon>Rosaceae</taxon>
        <taxon>Amygdaloideae</taxon>
        <taxon>Amygdaleae</taxon>
        <taxon>Prunus</taxon>
    </lineage>
</organism>
<proteinExistence type="predicted"/>
<evidence type="ECO:0000313" key="1">
    <source>
        <dbReference type="EMBL" id="CAB4283006.1"/>
    </source>
</evidence>
<evidence type="ECO:0000313" key="2">
    <source>
        <dbReference type="EMBL" id="CAB4313441.1"/>
    </source>
</evidence>
<keyword evidence="4" id="KW-1185">Reference proteome</keyword>
<accession>A0A6J5XK93</accession>